<comment type="similarity">
    <text evidence="1 6 7">Belongs to the bacterial ribosomal protein bL21 family.</text>
</comment>
<dbReference type="Pfam" id="PF00829">
    <property type="entry name" value="Ribosomal_L21p"/>
    <property type="match status" value="1"/>
</dbReference>
<dbReference type="EMBL" id="MFID01000013">
    <property type="protein sequence ID" value="OGF81313.1"/>
    <property type="molecule type" value="Genomic_DNA"/>
</dbReference>
<keyword evidence="5 6" id="KW-0687">Ribonucleoprotein</keyword>
<evidence type="ECO:0000256" key="6">
    <source>
        <dbReference type="HAMAP-Rule" id="MF_01363"/>
    </source>
</evidence>
<dbReference type="AlphaFoldDB" id="A0A1F5X0E2"/>
<dbReference type="PANTHER" id="PTHR21349">
    <property type="entry name" value="50S RIBOSOMAL PROTEIN L21"/>
    <property type="match status" value="1"/>
</dbReference>
<keyword evidence="4 6" id="KW-0689">Ribosomal protein</keyword>
<evidence type="ECO:0000256" key="1">
    <source>
        <dbReference type="ARBA" id="ARBA00008563"/>
    </source>
</evidence>
<dbReference type="InterPro" id="IPR018258">
    <property type="entry name" value="Ribosomal_bL21_CS"/>
</dbReference>
<protein>
    <recommendedName>
        <fullName evidence="6">Large ribosomal subunit protein bL21</fullName>
    </recommendedName>
</protein>
<sequence length="102" mass="11455">MKLAVIETGGKQYLVAEGQKIQAEKLDGEAGDKLSFNKVLLLADGDKVEIGKPYLTGKKVSAELTEQKRLPKVITFKYHSKTRYRNKKGHRQPVTMVRILSV</sequence>
<keyword evidence="3 6" id="KW-0694">RNA-binding</keyword>
<dbReference type="GO" id="GO:0005840">
    <property type="term" value="C:ribosome"/>
    <property type="evidence" value="ECO:0007669"/>
    <property type="project" value="UniProtKB-KW"/>
</dbReference>
<dbReference type="Proteomes" id="UP000178114">
    <property type="component" value="Unassembled WGS sequence"/>
</dbReference>
<dbReference type="SUPFAM" id="SSF141091">
    <property type="entry name" value="L21p-like"/>
    <property type="match status" value="1"/>
</dbReference>
<comment type="function">
    <text evidence="6 7">This protein binds to 23S rRNA in the presence of protein L20.</text>
</comment>
<evidence type="ECO:0000256" key="3">
    <source>
        <dbReference type="ARBA" id="ARBA00022884"/>
    </source>
</evidence>
<dbReference type="GO" id="GO:0006412">
    <property type="term" value="P:translation"/>
    <property type="evidence" value="ECO:0007669"/>
    <property type="project" value="UniProtKB-UniRule"/>
</dbReference>
<evidence type="ECO:0000256" key="4">
    <source>
        <dbReference type="ARBA" id="ARBA00022980"/>
    </source>
</evidence>
<keyword evidence="2 6" id="KW-0699">rRNA-binding</keyword>
<dbReference type="STRING" id="1798351.A2930_03560"/>
<accession>A0A1F5X0E2</accession>
<evidence type="ECO:0000313" key="8">
    <source>
        <dbReference type="EMBL" id="OGF81313.1"/>
    </source>
</evidence>
<evidence type="ECO:0000256" key="5">
    <source>
        <dbReference type="ARBA" id="ARBA00023274"/>
    </source>
</evidence>
<dbReference type="GO" id="GO:0005737">
    <property type="term" value="C:cytoplasm"/>
    <property type="evidence" value="ECO:0007669"/>
    <property type="project" value="UniProtKB-ARBA"/>
</dbReference>
<dbReference type="PANTHER" id="PTHR21349:SF0">
    <property type="entry name" value="LARGE RIBOSOMAL SUBUNIT PROTEIN BL21M"/>
    <property type="match status" value="1"/>
</dbReference>
<comment type="subunit">
    <text evidence="6">Part of the 50S ribosomal subunit. Contacts protein L20.</text>
</comment>
<evidence type="ECO:0000256" key="7">
    <source>
        <dbReference type="RuleBase" id="RU000562"/>
    </source>
</evidence>
<dbReference type="InterPro" id="IPR036164">
    <property type="entry name" value="bL21-like_sf"/>
</dbReference>
<reference evidence="8 9" key="1">
    <citation type="journal article" date="2016" name="Nat. Commun.">
        <title>Thousands of microbial genomes shed light on interconnected biogeochemical processes in an aquifer system.</title>
        <authorList>
            <person name="Anantharaman K."/>
            <person name="Brown C.T."/>
            <person name="Hug L.A."/>
            <person name="Sharon I."/>
            <person name="Castelle C.J."/>
            <person name="Probst A.J."/>
            <person name="Thomas B.C."/>
            <person name="Singh A."/>
            <person name="Wilkins M.J."/>
            <person name="Karaoz U."/>
            <person name="Brodie E.L."/>
            <person name="Williams K.H."/>
            <person name="Hubbard S.S."/>
            <person name="Banfield J.F."/>
        </authorList>
    </citation>
    <scope>NUCLEOTIDE SEQUENCE [LARGE SCALE GENOMIC DNA]</scope>
</reference>
<gene>
    <name evidence="6" type="primary">rplU</name>
    <name evidence="8" type="ORF">A2930_03560</name>
</gene>
<dbReference type="GO" id="GO:0003735">
    <property type="term" value="F:structural constituent of ribosome"/>
    <property type="evidence" value="ECO:0007669"/>
    <property type="project" value="InterPro"/>
</dbReference>
<dbReference type="InterPro" id="IPR001787">
    <property type="entry name" value="Ribosomal_bL21"/>
</dbReference>
<comment type="caution">
    <text evidence="8">The sequence shown here is derived from an EMBL/GenBank/DDBJ whole genome shotgun (WGS) entry which is preliminary data.</text>
</comment>
<dbReference type="NCBIfam" id="TIGR00061">
    <property type="entry name" value="L21"/>
    <property type="match status" value="1"/>
</dbReference>
<organism evidence="8 9">
    <name type="scientific">Candidatus Giovannonibacteria bacterium RIFCSPLOWO2_01_FULL_45_34</name>
    <dbReference type="NCBI Taxonomy" id="1798351"/>
    <lineage>
        <taxon>Bacteria</taxon>
        <taxon>Candidatus Giovannoniibacteriota</taxon>
    </lineage>
</organism>
<evidence type="ECO:0000256" key="2">
    <source>
        <dbReference type="ARBA" id="ARBA00022730"/>
    </source>
</evidence>
<dbReference type="PROSITE" id="PS01169">
    <property type="entry name" value="RIBOSOMAL_L21"/>
    <property type="match status" value="1"/>
</dbReference>
<name>A0A1F5X0E2_9BACT</name>
<dbReference type="GO" id="GO:0019843">
    <property type="term" value="F:rRNA binding"/>
    <property type="evidence" value="ECO:0007669"/>
    <property type="project" value="UniProtKB-UniRule"/>
</dbReference>
<dbReference type="InterPro" id="IPR028909">
    <property type="entry name" value="bL21-like"/>
</dbReference>
<evidence type="ECO:0000313" key="9">
    <source>
        <dbReference type="Proteomes" id="UP000178114"/>
    </source>
</evidence>
<proteinExistence type="inferred from homology"/>
<dbReference type="HAMAP" id="MF_01363">
    <property type="entry name" value="Ribosomal_bL21"/>
    <property type="match status" value="1"/>
</dbReference>
<dbReference type="GO" id="GO:1990904">
    <property type="term" value="C:ribonucleoprotein complex"/>
    <property type="evidence" value="ECO:0007669"/>
    <property type="project" value="UniProtKB-KW"/>
</dbReference>